<gene>
    <name evidence="3" type="ORF">FJT64_026013</name>
</gene>
<feature type="transmembrane region" description="Helical" evidence="2">
    <location>
        <begin position="70"/>
        <end position="91"/>
    </location>
</feature>
<evidence type="ECO:0000313" key="3">
    <source>
        <dbReference type="EMBL" id="KAF0301752.1"/>
    </source>
</evidence>
<dbReference type="Proteomes" id="UP000440578">
    <property type="component" value="Unassembled WGS sequence"/>
</dbReference>
<organism evidence="3 4">
    <name type="scientific">Amphibalanus amphitrite</name>
    <name type="common">Striped barnacle</name>
    <name type="synonym">Balanus amphitrite</name>
    <dbReference type="NCBI Taxonomy" id="1232801"/>
    <lineage>
        <taxon>Eukaryota</taxon>
        <taxon>Metazoa</taxon>
        <taxon>Ecdysozoa</taxon>
        <taxon>Arthropoda</taxon>
        <taxon>Crustacea</taxon>
        <taxon>Multicrustacea</taxon>
        <taxon>Cirripedia</taxon>
        <taxon>Thoracica</taxon>
        <taxon>Thoracicalcarea</taxon>
        <taxon>Balanomorpha</taxon>
        <taxon>Balanoidea</taxon>
        <taxon>Balanidae</taxon>
        <taxon>Amphibalaninae</taxon>
        <taxon>Amphibalanus</taxon>
    </lineage>
</organism>
<sequence>MKLKLQVKFEPIPQRELYRADDFVEGPETTMGPTGLPPTIPPELRFETTTPNILGIPLPMIFQHEENPRLVFFGWLLIGVGALFFMFFLGVCVSEQLQLREILRSADRQAALNESQLLASGWVMLRGVDVDSEVKQARADRRARTSLAAALFEDSDSDSDDAGRKKRMMQEKARKAQAKKGKNAKGKGIKTRVQLMKERAAAEDSSSSSEEEQPAKKVTKPKPKPVKDKKEPERRKSIFTPQKKEEEKHDNKLMWLMASKGRPCPVSERLPDATVHPCGIPWSP</sequence>
<name>A0A6A4WG27_AMPAM</name>
<keyword evidence="2" id="KW-0812">Transmembrane</keyword>
<feature type="region of interest" description="Disordered" evidence="1">
    <location>
        <begin position="263"/>
        <end position="284"/>
    </location>
</feature>
<feature type="compositionally biased region" description="Basic residues" evidence="1">
    <location>
        <begin position="175"/>
        <end position="190"/>
    </location>
</feature>
<dbReference type="AlphaFoldDB" id="A0A6A4WG27"/>
<dbReference type="EMBL" id="VIIS01001127">
    <property type="protein sequence ID" value="KAF0301752.1"/>
    <property type="molecule type" value="Genomic_DNA"/>
</dbReference>
<keyword evidence="4" id="KW-1185">Reference proteome</keyword>
<feature type="compositionally biased region" description="Basic and acidic residues" evidence="1">
    <location>
        <begin position="225"/>
        <end position="251"/>
    </location>
</feature>
<comment type="caution">
    <text evidence="3">The sequence shown here is derived from an EMBL/GenBank/DDBJ whole genome shotgun (WGS) entry which is preliminary data.</text>
</comment>
<evidence type="ECO:0000256" key="2">
    <source>
        <dbReference type="SAM" id="Phobius"/>
    </source>
</evidence>
<dbReference type="OrthoDB" id="5850939at2759"/>
<keyword evidence="2" id="KW-1133">Transmembrane helix</keyword>
<feature type="region of interest" description="Disordered" evidence="1">
    <location>
        <begin position="153"/>
        <end position="251"/>
    </location>
</feature>
<protein>
    <submittedName>
        <fullName evidence="3">Uncharacterized protein</fullName>
    </submittedName>
</protein>
<keyword evidence="2" id="KW-0472">Membrane</keyword>
<proteinExistence type="predicted"/>
<evidence type="ECO:0000256" key="1">
    <source>
        <dbReference type="SAM" id="MobiDB-lite"/>
    </source>
</evidence>
<reference evidence="3 4" key="1">
    <citation type="submission" date="2019-07" db="EMBL/GenBank/DDBJ databases">
        <title>Draft genome assembly of a fouling barnacle, Amphibalanus amphitrite (Darwin, 1854): The first reference genome for Thecostraca.</title>
        <authorList>
            <person name="Kim W."/>
        </authorList>
    </citation>
    <scope>NUCLEOTIDE SEQUENCE [LARGE SCALE GENOMIC DNA]</scope>
    <source>
        <strain evidence="3">SNU_AA5</strain>
        <tissue evidence="3">Soma without cirri and trophi</tissue>
    </source>
</reference>
<evidence type="ECO:0000313" key="4">
    <source>
        <dbReference type="Proteomes" id="UP000440578"/>
    </source>
</evidence>
<accession>A0A6A4WG27</accession>